<dbReference type="GO" id="GO:0000166">
    <property type="term" value="F:nucleotide binding"/>
    <property type="evidence" value="ECO:0007669"/>
    <property type="project" value="InterPro"/>
</dbReference>
<dbReference type="SUPFAM" id="SSF55347">
    <property type="entry name" value="Glyceraldehyde-3-phosphate dehydrogenase-like, C-terminal domain"/>
    <property type="match status" value="1"/>
</dbReference>
<feature type="domain" description="Gfo/Idh/MocA-like oxidoreductase C-terminal" evidence="2">
    <location>
        <begin position="141"/>
        <end position="363"/>
    </location>
</feature>
<comment type="caution">
    <text evidence="3">The sequence shown here is derived from an EMBL/GenBank/DDBJ whole genome shotgun (WGS) entry which is preliminary data.</text>
</comment>
<keyword evidence="4" id="KW-1185">Reference proteome</keyword>
<dbReference type="PANTHER" id="PTHR43593:SF1">
    <property type="entry name" value="INOSITOL 2-DEHYDROGENASE"/>
    <property type="match status" value="1"/>
</dbReference>
<dbReference type="PANTHER" id="PTHR43593">
    <property type="match status" value="1"/>
</dbReference>
<dbReference type="InterPro" id="IPR004104">
    <property type="entry name" value="Gfo/Idh/MocA-like_OxRdtase_C"/>
</dbReference>
<feature type="domain" description="Gfo/Idh/MocA-like oxidoreductase N-terminal" evidence="1">
    <location>
        <begin position="6"/>
        <end position="127"/>
    </location>
</feature>
<proteinExistence type="predicted"/>
<dbReference type="InterPro" id="IPR050424">
    <property type="entry name" value="Gfo-Idh-MocA_inositol_DH"/>
</dbReference>
<name>A0A9X3B7D0_9HYPH</name>
<evidence type="ECO:0000313" key="3">
    <source>
        <dbReference type="EMBL" id="MCT8991523.1"/>
    </source>
</evidence>
<dbReference type="Pfam" id="PF01408">
    <property type="entry name" value="GFO_IDH_MocA"/>
    <property type="match status" value="1"/>
</dbReference>
<dbReference type="SUPFAM" id="SSF51735">
    <property type="entry name" value="NAD(P)-binding Rossmann-fold domains"/>
    <property type="match status" value="1"/>
</dbReference>
<dbReference type="Proteomes" id="UP001149009">
    <property type="component" value="Unassembled WGS sequence"/>
</dbReference>
<organism evidence="3 4">
    <name type="scientific">Chelativorans petroleitrophicus</name>
    <dbReference type="NCBI Taxonomy" id="2975484"/>
    <lineage>
        <taxon>Bacteria</taxon>
        <taxon>Pseudomonadati</taxon>
        <taxon>Pseudomonadota</taxon>
        <taxon>Alphaproteobacteria</taxon>
        <taxon>Hyphomicrobiales</taxon>
        <taxon>Phyllobacteriaceae</taxon>
        <taxon>Chelativorans</taxon>
    </lineage>
</organism>
<sequence>MSAETIRYGLIGAGMMGREHIRNLSVIPGSRIVAIADPNAESRRTAAELLHEKPMLFDEADALLDSDFCDALIIASPNDTHAGLLDRIFSMQNPVPVLVEKPICTEPSDLERLRRGAAEYPKPIWVGMEYRYMPPVATLIKEVHEGRVGRPAMIAMREHRHPFMQKVDNWNRFSKRTGGTLVEKCCHFFDLMRFIARSEAVRVYASGAADFNHLDERYDGRQPDILDNAFVIVDFANGMRAHLDLCMFADGSWWQEAFAVTGNKAKIECLVPASRGYEEKVPAEVLFSPRNERKTLERRLVEVDEEVLAAGAHHGSTYYEHLGFRRAILGQGPVEVSVEDGLKAVAIGMAAELSVREKRAVEVDGLQFG</sequence>
<dbReference type="EMBL" id="JAODNV010000016">
    <property type="protein sequence ID" value="MCT8991523.1"/>
    <property type="molecule type" value="Genomic_DNA"/>
</dbReference>
<dbReference type="RefSeq" id="WP_261516450.1">
    <property type="nucleotide sequence ID" value="NZ_JAODNV010000016.1"/>
</dbReference>
<evidence type="ECO:0000259" key="2">
    <source>
        <dbReference type="Pfam" id="PF02894"/>
    </source>
</evidence>
<gene>
    <name evidence="3" type="ORF">NYR54_14670</name>
</gene>
<dbReference type="Gene3D" id="3.30.360.10">
    <property type="entry name" value="Dihydrodipicolinate Reductase, domain 2"/>
    <property type="match status" value="1"/>
</dbReference>
<dbReference type="InterPro" id="IPR000683">
    <property type="entry name" value="Gfo/Idh/MocA-like_OxRdtase_N"/>
</dbReference>
<evidence type="ECO:0000313" key="4">
    <source>
        <dbReference type="Proteomes" id="UP001149009"/>
    </source>
</evidence>
<dbReference type="AlphaFoldDB" id="A0A9X3B7D0"/>
<protein>
    <submittedName>
        <fullName evidence="3">Gfo/Idh/MocA family oxidoreductase</fullName>
    </submittedName>
</protein>
<reference evidence="3" key="1">
    <citation type="submission" date="2022-08" db="EMBL/GenBank/DDBJ databases">
        <title>Chelativorans sichuanense sp. nov., a paraffin oil-degrading bacterium isolated from a mixture of oil-based drill cuttings and paddy soil.</title>
        <authorList>
            <person name="Yu J."/>
            <person name="Liu H."/>
            <person name="Chen Q."/>
        </authorList>
    </citation>
    <scope>NUCLEOTIDE SEQUENCE</scope>
    <source>
        <strain evidence="3">SCAU 2101</strain>
    </source>
</reference>
<evidence type="ECO:0000259" key="1">
    <source>
        <dbReference type="Pfam" id="PF01408"/>
    </source>
</evidence>
<dbReference type="InterPro" id="IPR036291">
    <property type="entry name" value="NAD(P)-bd_dom_sf"/>
</dbReference>
<dbReference type="Gene3D" id="3.40.50.720">
    <property type="entry name" value="NAD(P)-binding Rossmann-like Domain"/>
    <property type="match status" value="1"/>
</dbReference>
<dbReference type="Pfam" id="PF02894">
    <property type="entry name" value="GFO_IDH_MocA_C"/>
    <property type="match status" value="1"/>
</dbReference>
<accession>A0A9X3B7D0</accession>